<evidence type="ECO:0000256" key="2">
    <source>
        <dbReference type="ARBA" id="ARBA00010139"/>
    </source>
</evidence>
<reference evidence="8 9" key="1">
    <citation type="submission" date="2015-10" db="EMBL/GenBank/DDBJ databases">
        <authorList>
            <person name="Ju K.-S."/>
            <person name="Doroghazi J.R."/>
            <person name="Metcalf W.W."/>
        </authorList>
    </citation>
    <scope>NUCLEOTIDE SEQUENCE [LARGE SCALE GENOMIC DNA]</scope>
    <source>
        <strain evidence="8 9">NRRL B-24793</strain>
    </source>
</reference>
<dbReference type="Proteomes" id="UP000053246">
    <property type="component" value="Unassembled WGS sequence"/>
</dbReference>
<dbReference type="EMBL" id="LMWI01000002">
    <property type="protein sequence ID" value="KUJ44697.1"/>
    <property type="molecule type" value="Genomic_DNA"/>
</dbReference>
<dbReference type="OMA" id="AYRVQTQ"/>
<name>A0A9X0LC40_9ACTN</name>
<dbReference type="PRINTS" id="PR00411">
    <property type="entry name" value="PNDRDTASEI"/>
</dbReference>
<evidence type="ECO:0000313" key="9">
    <source>
        <dbReference type="Proteomes" id="UP000053246"/>
    </source>
</evidence>
<comment type="similarity">
    <text evidence="2">Belongs to the FAD-binding monooxygenase family.</text>
</comment>
<sequence length="494" mass="55170">MAPDHVDVLIVGAGLSGIGAACQLRRHCPDKTFAVLEARDCIGGTWDLFRYPGVRSDSDMSTFGYSFAPWQAPKVIAEGATILDYLRRTADEHDVTRHVRLRHRVLRADWDSRQARWTVLVRRDDTAETLTLTCSFLYACTGYYRYDAGYAPQFTGQEQFTGRIVHPQHWPADLDLRDRRVVVIGSGATAITLVPALARQAAEVTMLQRSPTYVLAHSSDDALADTLRRRLPERLAYPLIRWKSILLVTAIYQLSRWAPGLVRRALRRRTARALPAGYDVDRHFNPRYDPWDQRLCVDPDGDLFAAVSAGRATVVTDTIDRFTTDGIALNSGVHLPADVVVTATGLDLLLLGGMTLRVDGVDVDVAQTVAYKGTLLSGVPNFALAFGYTNASWTLRTDLVAEYVCRLLRHLDRTGTQVVTPLAPPDDRRAPLVGLTSGYVRRGVDRLPRQGHRAPWRVRQNYLRDLLLLRFGRVTDPGVRFSRADSALRRSVDA</sequence>
<keyword evidence="5" id="KW-0521">NADP</keyword>
<keyword evidence="9" id="KW-1185">Reference proteome</keyword>
<keyword evidence="4" id="KW-0274">FAD</keyword>
<keyword evidence="3" id="KW-0285">Flavoprotein</keyword>
<dbReference type="InterPro" id="IPR051820">
    <property type="entry name" value="FAD-binding_MO"/>
</dbReference>
<gene>
    <name evidence="8" type="ORF">ADL17_16190</name>
</gene>
<evidence type="ECO:0000256" key="4">
    <source>
        <dbReference type="ARBA" id="ARBA00022827"/>
    </source>
</evidence>
<dbReference type="SUPFAM" id="SSF51905">
    <property type="entry name" value="FAD/NAD(P)-binding domain"/>
    <property type="match status" value="1"/>
</dbReference>
<evidence type="ECO:0000313" key="8">
    <source>
        <dbReference type="EMBL" id="KUJ44697.1"/>
    </source>
</evidence>
<organism evidence="8 9">
    <name type="scientific">Micromonospora maris</name>
    <dbReference type="NCBI Taxonomy" id="1003110"/>
    <lineage>
        <taxon>Bacteria</taxon>
        <taxon>Bacillati</taxon>
        <taxon>Actinomycetota</taxon>
        <taxon>Actinomycetes</taxon>
        <taxon>Micromonosporales</taxon>
        <taxon>Micromonosporaceae</taxon>
        <taxon>Micromonospora</taxon>
    </lineage>
</organism>
<accession>A0A9X0LC40</accession>
<protein>
    <submittedName>
        <fullName evidence="8">FAD-containing monooxygenase EthA</fullName>
    </submittedName>
</protein>
<dbReference type="PANTHER" id="PTHR43872:SF1">
    <property type="entry name" value="MONOOXYGENASE, PUTATIVE (AFU_ORTHOLOGUE AFUA_8G02570)-RELATED"/>
    <property type="match status" value="1"/>
</dbReference>
<dbReference type="Gene3D" id="3.50.50.60">
    <property type="entry name" value="FAD/NAD(P)-binding domain"/>
    <property type="match status" value="2"/>
</dbReference>
<evidence type="ECO:0000256" key="3">
    <source>
        <dbReference type="ARBA" id="ARBA00022630"/>
    </source>
</evidence>
<keyword evidence="7 8" id="KW-0503">Monooxygenase</keyword>
<evidence type="ECO:0000256" key="7">
    <source>
        <dbReference type="ARBA" id="ARBA00023033"/>
    </source>
</evidence>
<dbReference type="Pfam" id="PF00743">
    <property type="entry name" value="FMO-like"/>
    <property type="match status" value="1"/>
</dbReference>
<comment type="cofactor">
    <cofactor evidence="1">
        <name>FAD</name>
        <dbReference type="ChEBI" id="CHEBI:57692"/>
    </cofactor>
</comment>
<dbReference type="InterPro" id="IPR020946">
    <property type="entry name" value="Flavin_mOase-like"/>
</dbReference>
<evidence type="ECO:0000256" key="5">
    <source>
        <dbReference type="ARBA" id="ARBA00022857"/>
    </source>
</evidence>
<dbReference type="AlphaFoldDB" id="A0A9X0LC40"/>
<evidence type="ECO:0000256" key="6">
    <source>
        <dbReference type="ARBA" id="ARBA00023002"/>
    </source>
</evidence>
<dbReference type="GO" id="GO:0050661">
    <property type="term" value="F:NADP binding"/>
    <property type="evidence" value="ECO:0007669"/>
    <property type="project" value="InterPro"/>
</dbReference>
<dbReference type="GO" id="GO:0050660">
    <property type="term" value="F:flavin adenine dinucleotide binding"/>
    <property type="evidence" value="ECO:0007669"/>
    <property type="project" value="InterPro"/>
</dbReference>
<evidence type="ECO:0000256" key="1">
    <source>
        <dbReference type="ARBA" id="ARBA00001974"/>
    </source>
</evidence>
<dbReference type="GO" id="GO:0004499">
    <property type="term" value="F:N,N-dimethylaniline monooxygenase activity"/>
    <property type="evidence" value="ECO:0007669"/>
    <property type="project" value="InterPro"/>
</dbReference>
<comment type="caution">
    <text evidence="8">The sequence shown here is derived from an EMBL/GenBank/DDBJ whole genome shotgun (WGS) entry which is preliminary data.</text>
</comment>
<proteinExistence type="inferred from homology"/>
<dbReference type="PANTHER" id="PTHR43872">
    <property type="entry name" value="MONOOXYGENASE, PUTATIVE (AFU_ORTHOLOGUE AFUA_8G02570)-RELATED"/>
    <property type="match status" value="1"/>
</dbReference>
<dbReference type="RefSeq" id="WP_013733952.1">
    <property type="nucleotide sequence ID" value="NZ_LMWI01000002.1"/>
</dbReference>
<dbReference type="InterPro" id="IPR036188">
    <property type="entry name" value="FAD/NAD-bd_sf"/>
</dbReference>
<dbReference type="FunFam" id="3.50.50.60:FF:000228">
    <property type="entry name" value="FAD-containing monooxygenase EthA"/>
    <property type="match status" value="1"/>
</dbReference>
<keyword evidence="6" id="KW-0560">Oxidoreductase</keyword>